<dbReference type="InterPro" id="IPR001173">
    <property type="entry name" value="Glyco_trans_2-like"/>
</dbReference>
<dbReference type="GO" id="GO:0006487">
    <property type="term" value="P:protein N-linked glycosylation"/>
    <property type="evidence" value="ECO:0007669"/>
    <property type="project" value="TreeGrafter"/>
</dbReference>
<dbReference type="GO" id="GO:0016740">
    <property type="term" value="F:transferase activity"/>
    <property type="evidence" value="ECO:0007669"/>
    <property type="project" value="UniProtKB-KW"/>
</dbReference>
<name>A0A829Y7E3_9GAMM</name>
<dbReference type="RefSeq" id="WP_161810571.1">
    <property type="nucleotide sequence ID" value="NZ_BLJN01000001.1"/>
</dbReference>
<comment type="caution">
    <text evidence="2">The sequence shown here is derived from an EMBL/GenBank/DDBJ whole genome shotgun (WGS) entry which is preliminary data.</text>
</comment>
<feature type="domain" description="Glycosyltransferase 2-like" evidence="1">
    <location>
        <begin position="13"/>
        <end position="168"/>
    </location>
</feature>
<dbReference type="CDD" id="cd04179">
    <property type="entry name" value="DPM_DPG-synthase_like"/>
    <property type="match status" value="1"/>
</dbReference>
<accession>A0A829Y7E3</accession>
<keyword evidence="3" id="KW-1185">Reference proteome</keyword>
<reference evidence="3" key="1">
    <citation type="submission" date="2020-01" db="EMBL/GenBank/DDBJ databases">
        <title>'Steroidobacter agaridevorans' sp. nov., agar-degrading bacteria isolated from rhizosphere soils.</title>
        <authorList>
            <person name="Ikenaga M."/>
            <person name="Kataoka M."/>
            <person name="Murouchi A."/>
            <person name="Katsuragi S."/>
            <person name="Sakai M."/>
        </authorList>
    </citation>
    <scope>NUCLEOTIDE SEQUENCE [LARGE SCALE GENOMIC DNA]</scope>
    <source>
        <strain evidence="3">YU21-B</strain>
    </source>
</reference>
<dbReference type="PANTHER" id="PTHR10859:SF91">
    <property type="entry name" value="DOLICHYL-PHOSPHATE BETA-GLUCOSYLTRANSFERASE"/>
    <property type="match status" value="1"/>
</dbReference>
<organism evidence="2 3">
    <name type="scientific">Steroidobacter agaridevorans</name>
    <dbReference type="NCBI Taxonomy" id="2695856"/>
    <lineage>
        <taxon>Bacteria</taxon>
        <taxon>Pseudomonadati</taxon>
        <taxon>Pseudomonadota</taxon>
        <taxon>Gammaproteobacteria</taxon>
        <taxon>Steroidobacterales</taxon>
        <taxon>Steroidobacteraceae</taxon>
        <taxon>Steroidobacter</taxon>
    </lineage>
</organism>
<sequence length="266" mass="30033">MLPAKFNAKFAVCVVVPVYNHEHAIGTVVNALRAQGLPVILVDDGCSPECARVLDQLSEQPEVTLLRHEVNRGKGVAVITGFRGAAKLGFTHAIQVDADGQHTLSDARRFVEAARETPDAVICGRPVFDASIPKARYYGRYLTHAMVWLETLSFDIIDSMCGFRLYPLKTTLELADHQHIGPRMDFDSEIIVRLHWRQVPMRWLDTRVSYPLDGVSHFRMFLDNVRMTTLHIRLTLGMLVRLPVLLWRKIARTKPAAEVQERDANA</sequence>
<keyword evidence="2" id="KW-0808">Transferase</keyword>
<dbReference type="Pfam" id="PF00535">
    <property type="entry name" value="Glycos_transf_2"/>
    <property type="match status" value="1"/>
</dbReference>
<gene>
    <name evidence="2" type="ORF">GCM10011487_07060</name>
</gene>
<dbReference type="EMBL" id="BLJN01000001">
    <property type="protein sequence ID" value="GFE78706.1"/>
    <property type="molecule type" value="Genomic_DNA"/>
</dbReference>
<dbReference type="Proteomes" id="UP000445000">
    <property type="component" value="Unassembled WGS sequence"/>
</dbReference>
<dbReference type="SUPFAM" id="SSF53448">
    <property type="entry name" value="Nucleotide-diphospho-sugar transferases"/>
    <property type="match status" value="1"/>
</dbReference>
<evidence type="ECO:0000259" key="1">
    <source>
        <dbReference type="Pfam" id="PF00535"/>
    </source>
</evidence>
<dbReference type="AlphaFoldDB" id="A0A829Y7E3"/>
<evidence type="ECO:0000313" key="2">
    <source>
        <dbReference type="EMBL" id="GFE78706.1"/>
    </source>
</evidence>
<dbReference type="Gene3D" id="3.90.550.10">
    <property type="entry name" value="Spore Coat Polysaccharide Biosynthesis Protein SpsA, Chain A"/>
    <property type="match status" value="1"/>
</dbReference>
<protein>
    <submittedName>
        <fullName evidence="2">Glycosyl transferase</fullName>
    </submittedName>
</protein>
<dbReference type="InterPro" id="IPR029044">
    <property type="entry name" value="Nucleotide-diphossugar_trans"/>
</dbReference>
<dbReference type="PANTHER" id="PTHR10859">
    <property type="entry name" value="GLYCOSYL TRANSFERASE"/>
    <property type="match status" value="1"/>
</dbReference>
<evidence type="ECO:0000313" key="3">
    <source>
        <dbReference type="Proteomes" id="UP000445000"/>
    </source>
</evidence>
<proteinExistence type="predicted"/>